<dbReference type="OrthoDB" id="6398708at2"/>
<accession>K4KRI2</accession>
<dbReference type="CDD" id="cd08168">
    <property type="entry name" value="Cytochrom_C3"/>
    <property type="match status" value="2"/>
</dbReference>
<evidence type="ECO:0000313" key="3">
    <source>
        <dbReference type="EMBL" id="AFV00749.1"/>
    </source>
</evidence>
<dbReference type="InterPro" id="IPR036280">
    <property type="entry name" value="Multihaem_cyt_sf"/>
</dbReference>
<dbReference type="Proteomes" id="UP000000466">
    <property type="component" value="Chromosome"/>
</dbReference>
<organism evidence="3 4">
    <name type="scientific">Simiduia agarivorans (strain DSM 21679 / JCM 13881 / BCRC 17597 / SA1)</name>
    <dbReference type="NCBI Taxonomy" id="1117647"/>
    <lineage>
        <taxon>Bacteria</taxon>
        <taxon>Pseudomonadati</taxon>
        <taxon>Pseudomonadota</taxon>
        <taxon>Gammaproteobacteria</taxon>
        <taxon>Cellvibrionales</taxon>
        <taxon>Cellvibrionaceae</taxon>
        <taxon>Simiduia</taxon>
    </lineage>
</organism>
<evidence type="ECO:0000313" key="4">
    <source>
        <dbReference type="Proteomes" id="UP000000466"/>
    </source>
</evidence>
<dbReference type="SUPFAM" id="SSF48695">
    <property type="entry name" value="Multiheme cytochromes"/>
    <property type="match status" value="2"/>
</dbReference>
<keyword evidence="1" id="KW-0812">Transmembrane</keyword>
<dbReference type="CDD" id="cd00060">
    <property type="entry name" value="FHA"/>
    <property type="match status" value="1"/>
</dbReference>
<protein>
    <submittedName>
        <fullName evidence="3">FHA domain-containing protein</fullName>
    </submittedName>
</protein>
<dbReference type="InterPro" id="IPR029467">
    <property type="entry name" value="Cyt_c7-like"/>
</dbReference>
<dbReference type="HOGENOM" id="CLU_474004_0_0_6"/>
<keyword evidence="4" id="KW-1185">Reference proteome</keyword>
<name>K4KRI2_SIMAS</name>
<feature type="domain" description="Cytochrome c7-like" evidence="2">
    <location>
        <begin position="402"/>
        <end position="457"/>
    </location>
</feature>
<keyword evidence="1" id="KW-1133">Transmembrane helix</keyword>
<dbReference type="EMBL" id="CP003746">
    <property type="protein sequence ID" value="AFV00749.1"/>
    <property type="molecule type" value="Genomic_DNA"/>
</dbReference>
<dbReference type="eggNOG" id="COG1716">
    <property type="taxonomic scope" value="Bacteria"/>
</dbReference>
<dbReference type="PANTHER" id="PTHR39425">
    <property type="entry name" value="LIPOPROTEIN CYTOCHROME C"/>
    <property type="match status" value="1"/>
</dbReference>
<keyword evidence="1" id="KW-0472">Membrane</keyword>
<dbReference type="AlphaFoldDB" id="K4KRI2"/>
<dbReference type="Pfam" id="PF14522">
    <property type="entry name" value="Cytochrome_C7"/>
    <property type="match status" value="1"/>
</dbReference>
<dbReference type="Gene3D" id="3.90.10.10">
    <property type="entry name" value="Cytochrome C3"/>
    <property type="match status" value="3"/>
</dbReference>
<dbReference type="PANTHER" id="PTHR39425:SF1">
    <property type="entry name" value="CYTOCHROME C7-LIKE DOMAIN-CONTAINING PROTEIN"/>
    <property type="match status" value="1"/>
</dbReference>
<sequence length="469" mass="51416">MPCTLIIHQPQAIPDTLRLDCAQLVVGDKPDAHLWAPGKHTFTLWLEPDQQPLLDADSPVSVNGVPQRRVRLNAGDRLKFGGHELRFDGINDQGALTFYWRTGTDTGTPGAPTRPHKTLGRLLLLALIAALFIVPWSLIQFGAPDTTPFSPEQGKQAPPPAHPLEHWLATGPLHPAHQQAQCGDCHTQAGGPVENHSCFACHDMQRHFSKEKTGVHPQCITCHLEHNEPANLIEGDSRLCSQCHNDMAVVAQVLTPGSQHALTAFARFEGQHPAFSRAPAPPFNFNHQQHLDPGLDADAAPLTCLSCHQWADGNPAPVRFDNSCSQCHNTRDPRDQIDWPHGNLAAMQVFATQQGLSPARVQAVVNANTCRSCHTATLADGNLDSLTDQSPWRYQPAAFKARFSHKRHEGRLQCADCHAAATSTQSSDSLLPVKENCSQCHNQQAPAPLDQCATCHQFHRVVWPATEPR</sequence>
<feature type="transmembrane region" description="Helical" evidence="1">
    <location>
        <begin position="122"/>
        <end position="143"/>
    </location>
</feature>
<reference evidence="3 4" key="1">
    <citation type="journal article" date="2013" name="Genome Announc.">
        <title>Complete genome sequence of Simiduia agarivorans SA1(T), a marine bacterium able to degrade a variety of polysaccharides.</title>
        <authorList>
            <person name="Lin S.Y."/>
            <person name="Shieh W.Y."/>
            <person name="Chen J.S."/>
            <person name="Tang S.L."/>
        </authorList>
    </citation>
    <scope>NUCLEOTIDE SEQUENCE [LARGE SCALE GENOMIC DNA]</scope>
    <source>
        <strain evidence="4">DSM 21679 / JCM 13881 / BCRC 17597 / SA1</strain>
    </source>
</reference>
<proteinExistence type="predicted"/>
<evidence type="ECO:0000256" key="1">
    <source>
        <dbReference type="SAM" id="Phobius"/>
    </source>
</evidence>
<evidence type="ECO:0000259" key="2">
    <source>
        <dbReference type="Pfam" id="PF14522"/>
    </source>
</evidence>
<dbReference type="RefSeq" id="WP_015048901.1">
    <property type="nucleotide sequence ID" value="NC_018868.3"/>
</dbReference>
<gene>
    <name evidence="3" type="ordered locus">M5M_18100</name>
</gene>
<dbReference type="STRING" id="1117647.M5M_18100"/>
<dbReference type="KEGG" id="saga:M5M_18100"/>